<dbReference type="Gene3D" id="2.30.42.10">
    <property type="match status" value="3"/>
</dbReference>
<dbReference type="AlphaFoldDB" id="A0A8D8VAP4"/>
<accession>A0A8D8VAP4</accession>
<keyword evidence="3" id="KW-0675">Receptor</keyword>
<organism evidence="3">
    <name type="scientific">Cacopsylla melanoneura</name>
    <dbReference type="NCBI Taxonomy" id="428564"/>
    <lineage>
        <taxon>Eukaryota</taxon>
        <taxon>Metazoa</taxon>
        <taxon>Ecdysozoa</taxon>
        <taxon>Arthropoda</taxon>
        <taxon>Hexapoda</taxon>
        <taxon>Insecta</taxon>
        <taxon>Pterygota</taxon>
        <taxon>Neoptera</taxon>
        <taxon>Paraneoptera</taxon>
        <taxon>Hemiptera</taxon>
        <taxon>Sternorrhyncha</taxon>
        <taxon>Psylloidea</taxon>
        <taxon>Psyllidae</taxon>
        <taxon>Psyllinae</taxon>
        <taxon>Cacopsylla</taxon>
    </lineage>
</organism>
<feature type="domain" description="PDZ" evidence="2">
    <location>
        <begin position="264"/>
        <end position="345"/>
    </location>
</feature>
<feature type="compositionally biased region" description="Low complexity" evidence="1">
    <location>
        <begin position="384"/>
        <end position="396"/>
    </location>
</feature>
<evidence type="ECO:0000313" key="3">
    <source>
        <dbReference type="EMBL" id="CAG6717777.1"/>
    </source>
</evidence>
<feature type="region of interest" description="Disordered" evidence="1">
    <location>
        <begin position="79"/>
        <end position="98"/>
    </location>
</feature>
<dbReference type="InterPro" id="IPR051342">
    <property type="entry name" value="PDZ_scaffold"/>
</dbReference>
<dbReference type="PROSITE" id="PS50106">
    <property type="entry name" value="PDZ"/>
    <property type="match status" value="3"/>
</dbReference>
<evidence type="ECO:0000256" key="1">
    <source>
        <dbReference type="SAM" id="MobiDB-lite"/>
    </source>
</evidence>
<feature type="region of interest" description="Disordered" evidence="1">
    <location>
        <begin position="379"/>
        <end position="455"/>
    </location>
</feature>
<dbReference type="Pfam" id="PF00595">
    <property type="entry name" value="PDZ"/>
    <property type="match status" value="3"/>
</dbReference>
<dbReference type="SMART" id="SM00228">
    <property type="entry name" value="PDZ"/>
    <property type="match status" value="3"/>
</dbReference>
<name>A0A8D8VAP4_9HEMI</name>
<dbReference type="EMBL" id="HBUF01356403">
    <property type="protein sequence ID" value="CAG6717777.1"/>
    <property type="molecule type" value="Transcribed_RNA"/>
</dbReference>
<feature type="region of interest" description="Disordered" evidence="1">
    <location>
        <begin position="519"/>
        <end position="539"/>
    </location>
</feature>
<feature type="compositionally biased region" description="Pro residues" evidence="1">
    <location>
        <begin position="228"/>
        <end position="238"/>
    </location>
</feature>
<dbReference type="PANTHER" id="PTHR19964">
    <property type="entry name" value="MULTIPLE PDZ DOMAIN PROTEIN"/>
    <property type="match status" value="1"/>
</dbReference>
<evidence type="ECO:0000259" key="2">
    <source>
        <dbReference type="PROSITE" id="PS50106"/>
    </source>
</evidence>
<feature type="domain" description="PDZ" evidence="2">
    <location>
        <begin position="586"/>
        <end position="667"/>
    </location>
</feature>
<protein>
    <submittedName>
        <fullName evidence="3">Tyrosine-protein phosphatase non-receptor type 13</fullName>
    </submittedName>
</protein>
<sequence>MKGIMEKLYITGTLVKHIKQSKTNNKSASGYTPNCVLLLPRTIHINNNNNNNELEFYDIKKDLELNLKPILTNSRTEDYVTNDQGYGSERSPEEEYPPDILNQKNLPDCGGDSGFKPGDQQICQVHPFINQNSSTFLVCIEKGSRGLGLSVMGGCDTEDHLIRIKRIFPHTPAAQCGVLCQGDVILTVNDVPLTGLTNYEALEVLRMTSHIVHLKVYRPLDVGQGQIPAPPSNPPPPPPKREPSNILVPIIPGSEDEDKAREFDIVLTKNNGSLGFTLRKEDESVLGHYVRALVREPALSDGRIKPGDKILAVNGVEMSQMTHEDAVKFLRQCGDDVRLRLYRDATQTPVTALSPSRQHKQIKPILRKEAMDMLSDLAVKKHSPQPSTNSSRSSSPRCRKLKASSSDHHNQNQDSKVLSPTRPDSLDFNNGEKKTRYQFSSPESSDTVKDTDDPYKASLDLSQQKTFSHLPLYETDRVLHQTDQEPTSMPPMGSGVEGSGFQYGNPSYQSTIPVSSKKSETKLQNGGTSIPDLPAMLSPPPVEGSKGLLKWKGVVFSPDESEEHLDKIKPPLAFSVSSDGDEQIVVVELLRGWNSRLGFSLTQGPNSSTVISAIHSDSLASRDGRLKVGDQIVMVNDESVETMSKPDIIDLLRKIRGSICIRVHRRNKAKSVSSSHEL</sequence>
<feature type="domain" description="PDZ" evidence="2">
    <location>
        <begin position="137"/>
        <end position="220"/>
    </location>
</feature>
<dbReference type="SUPFAM" id="SSF50156">
    <property type="entry name" value="PDZ domain-like"/>
    <property type="match status" value="3"/>
</dbReference>
<dbReference type="PANTHER" id="PTHR19964:SF97">
    <property type="entry name" value="PDZ DOMAIN-CONTAINING PROTEIN"/>
    <property type="match status" value="1"/>
</dbReference>
<reference evidence="3" key="1">
    <citation type="submission" date="2021-05" db="EMBL/GenBank/DDBJ databases">
        <authorList>
            <person name="Alioto T."/>
            <person name="Alioto T."/>
            <person name="Gomez Garrido J."/>
        </authorList>
    </citation>
    <scope>NUCLEOTIDE SEQUENCE</scope>
</reference>
<dbReference type="InterPro" id="IPR001478">
    <property type="entry name" value="PDZ"/>
</dbReference>
<feature type="compositionally biased region" description="Basic and acidic residues" evidence="1">
    <location>
        <begin position="446"/>
        <end position="455"/>
    </location>
</feature>
<feature type="compositionally biased region" description="Polar residues" evidence="1">
    <location>
        <begin position="519"/>
        <end position="528"/>
    </location>
</feature>
<dbReference type="CDD" id="cd00136">
    <property type="entry name" value="PDZ_canonical"/>
    <property type="match status" value="1"/>
</dbReference>
<proteinExistence type="predicted"/>
<dbReference type="InterPro" id="IPR036034">
    <property type="entry name" value="PDZ_sf"/>
</dbReference>
<feature type="region of interest" description="Disordered" evidence="1">
    <location>
        <begin position="225"/>
        <end position="245"/>
    </location>
</feature>